<evidence type="ECO:0000256" key="3">
    <source>
        <dbReference type="ARBA" id="ARBA00022605"/>
    </source>
</evidence>
<name>A0ABQ4KG96_9BACI</name>
<dbReference type="InterPro" id="IPR045186">
    <property type="entry name" value="Indole-3-glycerol_P_synth"/>
</dbReference>
<evidence type="ECO:0000256" key="4">
    <source>
        <dbReference type="ARBA" id="ARBA00022793"/>
    </source>
</evidence>
<dbReference type="HAMAP" id="MF_00134_B">
    <property type="entry name" value="IGPS_B"/>
    <property type="match status" value="1"/>
</dbReference>
<reference evidence="10 11" key="1">
    <citation type="submission" date="2021-03" db="EMBL/GenBank/DDBJ databases">
        <title>Antimicrobial resistance genes in bacteria isolated from Japanese honey, and their potential for conferring macrolide and lincosamide resistance in the American foulbrood pathogen Paenibacillus larvae.</title>
        <authorList>
            <person name="Okamoto M."/>
            <person name="Kumagai M."/>
            <person name="Kanamori H."/>
            <person name="Takamatsu D."/>
        </authorList>
    </citation>
    <scope>NUCLEOTIDE SEQUENCE [LARGE SCALE GENOMIC DNA]</scope>
    <source>
        <strain evidence="10 11">J8TS2</strain>
    </source>
</reference>
<feature type="domain" description="Indole-3-glycerol phosphate synthase" evidence="9">
    <location>
        <begin position="4"/>
        <end position="253"/>
    </location>
</feature>
<dbReference type="InterPro" id="IPR013785">
    <property type="entry name" value="Aldolase_TIM"/>
</dbReference>
<dbReference type="SUPFAM" id="SSF51366">
    <property type="entry name" value="Ribulose-phoshate binding barrel"/>
    <property type="match status" value="1"/>
</dbReference>
<dbReference type="RefSeq" id="WP_212965872.1">
    <property type="nucleotide sequence ID" value="NZ_BORB01000008.1"/>
</dbReference>
<protein>
    <recommendedName>
        <fullName evidence="8">Indole-3-glycerol phosphate synthase</fullName>
        <shortName evidence="8">IGPS</shortName>
        <ecNumber evidence="8">4.1.1.48</ecNumber>
    </recommendedName>
</protein>
<evidence type="ECO:0000256" key="5">
    <source>
        <dbReference type="ARBA" id="ARBA00022822"/>
    </source>
</evidence>
<evidence type="ECO:0000313" key="11">
    <source>
        <dbReference type="Proteomes" id="UP000679950"/>
    </source>
</evidence>
<dbReference type="InterPro" id="IPR013798">
    <property type="entry name" value="Indole-3-glycerol_P_synth_dom"/>
</dbReference>
<evidence type="ECO:0000313" key="10">
    <source>
        <dbReference type="EMBL" id="GIN56993.1"/>
    </source>
</evidence>
<comment type="pathway">
    <text evidence="2 8">Amino-acid biosynthesis; L-tryptophan biosynthesis; L-tryptophan from chorismate: step 4/5.</text>
</comment>
<accession>A0ABQ4KG96</accession>
<comment type="caution">
    <text evidence="10">The sequence shown here is derived from an EMBL/GenBank/DDBJ whole genome shotgun (WGS) entry which is preliminary data.</text>
</comment>
<proteinExistence type="inferred from homology"/>
<comment type="similarity">
    <text evidence="8">Belongs to the TrpC family.</text>
</comment>
<dbReference type="InterPro" id="IPR011060">
    <property type="entry name" value="RibuloseP-bd_barrel"/>
</dbReference>
<evidence type="ECO:0000256" key="8">
    <source>
        <dbReference type="HAMAP-Rule" id="MF_00134"/>
    </source>
</evidence>
<dbReference type="CDD" id="cd00331">
    <property type="entry name" value="IGPS"/>
    <property type="match status" value="1"/>
</dbReference>
<gene>
    <name evidence="8 10" type="primary">trpC</name>
    <name evidence="10" type="ORF">J8TS2_13120</name>
</gene>
<evidence type="ECO:0000256" key="2">
    <source>
        <dbReference type="ARBA" id="ARBA00004696"/>
    </source>
</evidence>
<dbReference type="NCBIfam" id="NF001377">
    <property type="entry name" value="PRK00278.2-4"/>
    <property type="match status" value="1"/>
</dbReference>
<evidence type="ECO:0000259" key="9">
    <source>
        <dbReference type="Pfam" id="PF00218"/>
    </source>
</evidence>
<dbReference type="InterPro" id="IPR001468">
    <property type="entry name" value="Indole-3-GlycerolPSynthase_CS"/>
</dbReference>
<comment type="catalytic activity">
    <reaction evidence="1 8">
        <text>1-(2-carboxyphenylamino)-1-deoxy-D-ribulose 5-phosphate + H(+) = (1S,2R)-1-C-(indol-3-yl)glycerol 3-phosphate + CO2 + H2O</text>
        <dbReference type="Rhea" id="RHEA:23476"/>
        <dbReference type="ChEBI" id="CHEBI:15377"/>
        <dbReference type="ChEBI" id="CHEBI:15378"/>
        <dbReference type="ChEBI" id="CHEBI:16526"/>
        <dbReference type="ChEBI" id="CHEBI:58613"/>
        <dbReference type="ChEBI" id="CHEBI:58866"/>
        <dbReference type="EC" id="4.1.1.48"/>
    </reaction>
</comment>
<dbReference type="PANTHER" id="PTHR22854">
    <property type="entry name" value="TRYPTOPHAN BIOSYNTHESIS PROTEIN"/>
    <property type="match status" value="1"/>
</dbReference>
<dbReference type="Gene3D" id="3.20.20.70">
    <property type="entry name" value="Aldolase class I"/>
    <property type="match status" value="1"/>
</dbReference>
<dbReference type="PANTHER" id="PTHR22854:SF2">
    <property type="entry name" value="INDOLE-3-GLYCEROL-PHOSPHATE SYNTHASE"/>
    <property type="match status" value="1"/>
</dbReference>
<dbReference type="EC" id="4.1.1.48" evidence="8"/>
<evidence type="ECO:0000256" key="6">
    <source>
        <dbReference type="ARBA" id="ARBA00023141"/>
    </source>
</evidence>
<dbReference type="NCBIfam" id="NF001371">
    <property type="entry name" value="PRK00278.1-3"/>
    <property type="match status" value="1"/>
</dbReference>
<dbReference type="Pfam" id="PF00218">
    <property type="entry name" value="IGPS"/>
    <property type="match status" value="1"/>
</dbReference>
<sequence>MTILDEILKQKELEVQELKAIYSGGHEAEPLKKRPSLYDQFMDSANMNVIAEVKRASPSKGMINQDVDPVAQAKAYATAGAGAISVLTDRTFFKGSMADLSAVAQAVDVPLLCKDFMIDEVQIDAAKEHGASIILLIAAALPETRLQELYDYARSQQLDVLFEVHNEEEAETALRVGANIVGINNRNLKTFEVDLGVTERVASLLQQTDRLLISESGMKVKEDIKRVRAAGAKGILVGETLMRSGDIQQTMNQFRIPFTKVAK</sequence>
<keyword evidence="5 8" id="KW-0822">Tryptophan biosynthesis</keyword>
<dbReference type="PROSITE" id="PS00614">
    <property type="entry name" value="IGPS"/>
    <property type="match status" value="1"/>
</dbReference>
<evidence type="ECO:0000256" key="7">
    <source>
        <dbReference type="ARBA" id="ARBA00023239"/>
    </source>
</evidence>
<keyword evidence="7 8" id="KW-0456">Lyase</keyword>
<dbReference type="EMBL" id="BORB01000008">
    <property type="protein sequence ID" value="GIN56993.1"/>
    <property type="molecule type" value="Genomic_DNA"/>
</dbReference>
<keyword evidence="3 8" id="KW-0028">Amino-acid biosynthesis</keyword>
<evidence type="ECO:0000256" key="1">
    <source>
        <dbReference type="ARBA" id="ARBA00001633"/>
    </source>
</evidence>
<organism evidence="10 11">
    <name type="scientific">Lederbergia ruris</name>
    <dbReference type="NCBI Taxonomy" id="217495"/>
    <lineage>
        <taxon>Bacteria</taxon>
        <taxon>Bacillati</taxon>
        <taxon>Bacillota</taxon>
        <taxon>Bacilli</taxon>
        <taxon>Bacillales</taxon>
        <taxon>Bacillaceae</taxon>
        <taxon>Lederbergia</taxon>
    </lineage>
</organism>
<keyword evidence="4 8" id="KW-0210">Decarboxylase</keyword>
<dbReference type="Proteomes" id="UP000679950">
    <property type="component" value="Unassembled WGS sequence"/>
</dbReference>
<keyword evidence="6 8" id="KW-0057">Aromatic amino acid biosynthesis</keyword>
<keyword evidence="11" id="KW-1185">Reference proteome</keyword>